<dbReference type="CDD" id="cd07989">
    <property type="entry name" value="LPLAT_AGPAT-like"/>
    <property type="match status" value="1"/>
</dbReference>
<dbReference type="PANTHER" id="PTHR10434">
    <property type="entry name" value="1-ACYL-SN-GLYCEROL-3-PHOSPHATE ACYLTRANSFERASE"/>
    <property type="match status" value="1"/>
</dbReference>
<comment type="caution">
    <text evidence="4">The sequence shown here is derived from an EMBL/GenBank/DDBJ whole genome shotgun (WGS) entry which is preliminary data.</text>
</comment>
<dbReference type="GO" id="GO:0006654">
    <property type="term" value="P:phosphatidic acid biosynthetic process"/>
    <property type="evidence" value="ECO:0007669"/>
    <property type="project" value="TreeGrafter"/>
</dbReference>
<dbReference type="GO" id="GO:0003841">
    <property type="term" value="F:1-acylglycerol-3-phosphate O-acyltransferase activity"/>
    <property type="evidence" value="ECO:0007669"/>
    <property type="project" value="TreeGrafter"/>
</dbReference>
<sequence length="245" mass="26516">MSRIKPVRGLTPTYRALVAILRPGLMVFTRRDWHGGSNIPRSGGFIVAANHMSAFDPLTTTHFLFDHAVAPKIMAKDSLWKVPVLGSFLRGSRMIPVSRGTRNSADSLQAAAAALRNGEVILIFPEGTLTKDPDLWPMAGKTGVARLALMADAPVIPLAQWGVQRIFPQHSKFPRLLPRKRVQVAVGPAVGLDDLRGQPLTANVLNEATDRIMRAIADGVGQLRAETPPAQLFDLRATRGGKGTP</sequence>
<dbReference type="RefSeq" id="WP_142113082.1">
    <property type="nucleotide sequence ID" value="NZ_BAAATB010000006.1"/>
</dbReference>
<evidence type="ECO:0000256" key="2">
    <source>
        <dbReference type="ARBA" id="ARBA00023315"/>
    </source>
</evidence>
<dbReference type="InterPro" id="IPR002123">
    <property type="entry name" value="Plipid/glycerol_acylTrfase"/>
</dbReference>
<feature type="domain" description="Phospholipid/glycerol acyltransferase" evidence="3">
    <location>
        <begin position="45"/>
        <end position="163"/>
    </location>
</feature>
<dbReference type="PANTHER" id="PTHR10434:SF55">
    <property type="entry name" value="POSSIBLE ACYLTRANSFERASE"/>
    <property type="match status" value="1"/>
</dbReference>
<keyword evidence="5" id="KW-1185">Reference proteome</keyword>
<dbReference type="GO" id="GO:0005886">
    <property type="term" value="C:plasma membrane"/>
    <property type="evidence" value="ECO:0007669"/>
    <property type="project" value="TreeGrafter"/>
</dbReference>
<organism evidence="4 5">
    <name type="scientific">Rarobacter incanus</name>
    <dbReference type="NCBI Taxonomy" id="153494"/>
    <lineage>
        <taxon>Bacteria</taxon>
        <taxon>Bacillati</taxon>
        <taxon>Actinomycetota</taxon>
        <taxon>Actinomycetes</taxon>
        <taxon>Micrococcales</taxon>
        <taxon>Rarobacteraceae</taxon>
        <taxon>Rarobacter</taxon>
    </lineage>
</organism>
<dbReference type="EMBL" id="VFNV01000001">
    <property type="protein sequence ID" value="TQK77243.1"/>
    <property type="molecule type" value="Genomic_DNA"/>
</dbReference>
<evidence type="ECO:0000313" key="4">
    <source>
        <dbReference type="EMBL" id="TQK77243.1"/>
    </source>
</evidence>
<dbReference type="Pfam" id="PF01553">
    <property type="entry name" value="Acyltransferase"/>
    <property type="match status" value="1"/>
</dbReference>
<name>A0A542SRL5_9MICO</name>
<evidence type="ECO:0000259" key="3">
    <source>
        <dbReference type="SMART" id="SM00563"/>
    </source>
</evidence>
<proteinExistence type="predicted"/>
<dbReference type="Proteomes" id="UP000316181">
    <property type="component" value="Unassembled WGS sequence"/>
</dbReference>
<protein>
    <submittedName>
        <fullName evidence="4">1-acyl-sn-glycerol-3-phosphate acyltransferase</fullName>
    </submittedName>
</protein>
<accession>A0A542SRL5</accession>
<dbReference type="SMART" id="SM00563">
    <property type="entry name" value="PlsC"/>
    <property type="match status" value="1"/>
</dbReference>
<dbReference type="SUPFAM" id="SSF69593">
    <property type="entry name" value="Glycerol-3-phosphate (1)-acyltransferase"/>
    <property type="match status" value="1"/>
</dbReference>
<dbReference type="AlphaFoldDB" id="A0A542SRL5"/>
<dbReference type="OrthoDB" id="9806008at2"/>
<reference evidence="4 5" key="1">
    <citation type="submission" date="2019-06" db="EMBL/GenBank/DDBJ databases">
        <title>Sequencing the genomes of 1000 actinobacteria strains.</title>
        <authorList>
            <person name="Klenk H.-P."/>
        </authorList>
    </citation>
    <scope>NUCLEOTIDE SEQUENCE [LARGE SCALE GENOMIC DNA]</scope>
    <source>
        <strain evidence="4 5">DSM 10596</strain>
    </source>
</reference>
<keyword evidence="1 4" id="KW-0808">Transferase</keyword>
<gene>
    <name evidence="4" type="ORF">FB389_1960</name>
</gene>
<evidence type="ECO:0000313" key="5">
    <source>
        <dbReference type="Proteomes" id="UP000316181"/>
    </source>
</evidence>
<evidence type="ECO:0000256" key="1">
    <source>
        <dbReference type="ARBA" id="ARBA00022679"/>
    </source>
</evidence>
<keyword evidence="2 4" id="KW-0012">Acyltransferase</keyword>